<organism evidence="10 11">
    <name type="scientific">Rhizopus delemar (strain RA 99-880 / ATCC MYA-4621 / FGSC 9543 / NRRL 43880)</name>
    <name type="common">Mucormycosis agent</name>
    <name type="synonym">Rhizopus arrhizus var. delemar</name>
    <dbReference type="NCBI Taxonomy" id="246409"/>
    <lineage>
        <taxon>Eukaryota</taxon>
        <taxon>Fungi</taxon>
        <taxon>Fungi incertae sedis</taxon>
        <taxon>Mucoromycota</taxon>
        <taxon>Mucoromycotina</taxon>
        <taxon>Mucoromycetes</taxon>
        <taxon>Mucorales</taxon>
        <taxon>Mucorineae</taxon>
        <taxon>Rhizopodaceae</taxon>
        <taxon>Rhizopus</taxon>
    </lineage>
</organism>
<gene>
    <name evidence="10" type="ORF">RO3G_02178</name>
</gene>
<dbReference type="SUPFAM" id="SSF55931">
    <property type="entry name" value="Glutamine synthetase/guanido kinase"/>
    <property type="match status" value="1"/>
</dbReference>
<reference evidence="10 11" key="1">
    <citation type="journal article" date="2009" name="PLoS Genet.">
        <title>Genomic analysis of the basal lineage fungus Rhizopus oryzae reveals a whole-genome duplication.</title>
        <authorList>
            <person name="Ma L.-J."/>
            <person name="Ibrahim A.S."/>
            <person name="Skory C."/>
            <person name="Grabherr M.G."/>
            <person name="Burger G."/>
            <person name="Butler M."/>
            <person name="Elias M."/>
            <person name="Idnurm A."/>
            <person name="Lang B.F."/>
            <person name="Sone T."/>
            <person name="Abe A."/>
            <person name="Calvo S.E."/>
            <person name="Corrochano L.M."/>
            <person name="Engels R."/>
            <person name="Fu J."/>
            <person name="Hansberg W."/>
            <person name="Kim J.-M."/>
            <person name="Kodira C.D."/>
            <person name="Koehrsen M.J."/>
            <person name="Liu B."/>
            <person name="Miranda-Saavedra D."/>
            <person name="O'Leary S."/>
            <person name="Ortiz-Castellanos L."/>
            <person name="Poulter R."/>
            <person name="Rodriguez-Romero J."/>
            <person name="Ruiz-Herrera J."/>
            <person name="Shen Y.-Q."/>
            <person name="Zeng Q."/>
            <person name="Galagan J."/>
            <person name="Birren B.W."/>
            <person name="Cuomo C.A."/>
            <person name="Wickes B.L."/>
        </authorList>
    </citation>
    <scope>NUCLEOTIDE SEQUENCE [LARGE SCALE GENOMIC DNA]</scope>
    <source>
        <strain evidence="11">RA 99-880 / ATCC MYA-4621 / FGSC 9543 / NRRL 43880</strain>
    </source>
</reference>
<evidence type="ECO:0000256" key="4">
    <source>
        <dbReference type="ARBA" id="ARBA00022840"/>
    </source>
</evidence>
<dbReference type="Gene3D" id="1.10.150.380">
    <property type="entry name" value="GatB domain, N-terminal subdomain"/>
    <property type="match status" value="1"/>
</dbReference>
<dbReference type="InterPro" id="IPR023168">
    <property type="entry name" value="GatB_Yqey_C_2"/>
</dbReference>
<evidence type="ECO:0000256" key="5">
    <source>
        <dbReference type="ARBA" id="ARBA00022917"/>
    </source>
</evidence>
<dbReference type="Gene3D" id="1.10.10.410">
    <property type="match status" value="1"/>
</dbReference>
<evidence type="ECO:0000259" key="9">
    <source>
        <dbReference type="SMART" id="SM00845"/>
    </source>
</evidence>
<dbReference type="SUPFAM" id="SSF89095">
    <property type="entry name" value="GatB/YqeY motif"/>
    <property type="match status" value="1"/>
</dbReference>
<proteinExistence type="predicted"/>
<comment type="catalytic activity">
    <reaction evidence="7">
        <text>L-aspartyl-tRNA(Asn) + L-glutamine + ATP + H2O = L-asparaginyl-tRNA(Asn) + L-glutamate + ADP + phosphate + 2 H(+)</text>
        <dbReference type="Rhea" id="RHEA:14513"/>
        <dbReference type="Rhea" id="RHEA-COMP:9674"/>
        <dbReference type="Rhea" id="RHEA-COMP:9677"/>
        <dbReference type="ChEBI" id="CHEBI:15377"/>
        <dbReference type="ChEBI" id="CHEBI:15378"/>
        <dbReference type="ChEBI" id="CHEBI:29985"/>
        <dbReference type="ChEBI" id="CHEBI:30616"/>
        <dbReference type="ChEBI" id="CHEBI:43474"/>
        <dbReference type="ChEBI" id="CHEBI:58359"/>
        <dbReference type="ChEBI" id="CHEBI:78515"/>
        <dbReference type="ChEBI" id="CHEBI:78516"/>
        <dbReference type="ChEBI" id="CHEBI:456216"/>
    </reaction>
</comment>
<keyword evidence="3" id="KW-0547">Nucleotide-binding</keyword>
<dbReference type="PANTHER" id="PTHR11659:SF0">
    <property type="entry name" value="GLUTAMYL-TRNA(GLN) AMIDOTRANSFERASE SUBUNIT B, MITOCHONDRIAL"/>
    <property type="match status" value="1"/>
</dbReference>
<dbReference type="EMBL" id="CH476732">
    <property type="protein sequence ID" value="EIE77474.1"/>
    <property type="molecule type" value="Genomic_DNA"/>
</dbReference>
<dbReference type="InParanoid" id="I1BMP4"/>
<dbReference type="RefSeq" id="XP_067512870.1">
    <property type="nucleotide sequence ID" value="XM_067656769.1"/>
</dbReference>
<evidence type="ECO:0000256" key="1">
    <source>
        <dbReference type="ARBA" id="ARBA00011123"/>
    </source>
</evidence>
<keyword evidence="5" id="KW-0648">Protein biosynthesis</keyword>
<dbReference type="GO" id="GO:0005524">
    <property type="term" value="F:ATP binding"/>
    <property type="evidence" value="ECO:0007669"/>
    <property type="project" value="UniProtKB-KW"/>
</dbReference>
<dbReference type="VEuPathDB" id="FungiDB:RO3G_02178"/>
<dbReference type="GO" id="GO:0050567">
    <property type="term" value="F:glutaminyl-tRNA synthase (glutamine-hydrolyzing) activity"/>
    <property type="evidence" value="ECO:0007669"/>
    <property type="project" value="TreeGrafter"/>
</dbReference>
<evidence type="ECO:0000313" key="11">
    <source>
        <dbReference type="Proteomes" id="UP000009138"/>
    </source>
</evidence>
<evidence type="ECO:0000256" key="8">
    <source>
        <dbReference type="ARBA" id="ARBA00047913"/>
    </source>
</evidence>
<evidence type="ECO:0000256" key="3">
    <source>
        <dbReference type="ARBA" id="ARBA00022741"/>
    </source>
</evidence>
<dbReference type="OrthoDB" id="1722066at2759"/>
<comment type="subunit">
    <text evidence="1">Heterotrimer of A, B and C subunits.</text>
</comment>
<dbReference type="GO" id="GO:0070681">
    <property type="term" value="P:glutaminyl-tRNAGln biosynthesis via transamidation"/>
    <property type="evidence" value="ECO:0007669"/>
    <property type="project" value="TreeGrafter"/>
</dbReference>
<keyword evidence="2" id="KW-0436">Ligase</keyword>
<dbReference type="STRING" id="246409.I1BMP4"/>
<keyword evidence="4" id="KW-0067">ATP-binding</keyword>
<evidence type="ECO:0000256" key="6">
    <source>
        <dbReference type="ARBA" id="ARBA00024799"/>
    </source>
</evidence>
<dbReference type="InterPro" id="IPR003789">
    <property type="entry name" value="Asn/Gln_tRNA_amidoTrase-B-like"/>
</dbReference>
<comment type="function">
    <text evidence="6">Allows the formation of correctly charged Asn-tRNA(Asn) or Gln-tRNA(Gln) through the transamidation of misacylated Asp-tRNA(Asn) or Glu-tRNA(Gln) in organisms which lack either or both of asparaginyl-tRNA or glutaminyl-tRNA synthetases. The reaction takes place in the presence of glutamine and ATP through an activated phospho-Asp-tRNA(Asn) or phospho-Glu-tRNA(Gln).</text>
</comment>
<protein>
    <recommendedName>
        <fullName evidence="9">Asn/Gln amidotransferase domain-containing protein</fullName>
    </recommendedName>
</protein>
<name>I1BMP4_RHIO9</name>
<dbReference type="InterPro" id="IPR017959">
    <property type="entry name" value="Asn/Gln-tRNA_amidoTrfase_suB/E"/>
</dbReference>
<dbReference type="InterPro" id="IPR018027">
    <property type="entry name" value="Asn/Gln_amidotransferase"/>
</dbReference>
<feature type="domain" description="Asn/Gln amidotransferase" evidence="9">
    <location>
        <begin position="97"/>
        <end position="243"/>
    </location>
</feature>
<dbReference type="OMA" id="WITSELY"/>
<accession>I1BMP4</accession>
<keyword evidence="11" id="KW-1185">Reference proteome</keyword>
<dbReference type="FunCoup" id="I1BMP4">
    <property type="interactions" value="376"/>
</dbReference>
<dbReference type="Proteomes" id="UP000009138">
    <property type="component" value="Unassembled WGS sequence"/>
</dbReference>
<dbReference type="GeneID" id="93609150"/>
<dbReference type="PANTHER" id="PTHR11659">
    <property type="entry name" value="GLUTAMYL-TRNA GLN AMIDOTRANSFERASE SUBUNIT B MITOCHONDRIAL AND PROKARYOTIC PET112-RELATED"/>
    <property type="match status" value="1"/>
</dbReference>
<sequence>MRCDVNVSVRRKGQEAFGTRCELKNLNRIRILSMAIDAEIRRQIGILENGGEIVEYIDNIASSLPELPDQCFERITKLYGLNKLSADLLLHEYKCIDYFEKVCEGRNPKIVTNWTLNELSGVLASNNISFQDNPISVQRFGKLIDLVQNGTITGKTGKEVVKLMVKDARDPLEIVKEKNWVRIVDKDALQIICNELASKHVEKANAVKNGDVKLFKFFLGQAMSRTRGMADPNILNQVLSSTFGWNSYEELLDNSKKKSKK</sequence>
<evidence type="ECO:0000313" key="10">
    <source>
        <dbReference type="EMBL" id="EIE77474.1"/>
    </source>
</evidence>
<dbReference type="InterPro" id="IPR006075">
    <property type="entry name" value="Asn/Gln-tRNA_Trfase_suB/E_cat"/>
</dbReference>
<dbReference type="Pfam" id="PF02934">
    <property type="entry name" value="GatB_N"/>
    <property type="match status" value="1"/>
</dbReference>
<dbReference type="InterPro" id="IPR014746">
    <property type="entry name" value="Gln_synth/guanido_kin_cat_dom"/>
</dbReference>
<dbReference type="AlphaFoldDB" id="I1BMP4"/>
<dbReference type="Pfam" id="PF02637">
    <property type="entry name" value="GatB_Yqey"/>
    <property type="match status" value="1"/>
</dbReference>
<evidence type="ECO:0000256" key="7">
    <source>
        <dbReference type="ARBA" id="ARBA00047380"/>
    </source>
</evidence>
<dbReference type="SMART" id="SM00845">
    <property type="entry name" value="GatB_Yqey"/>
    <property type="match status" value="1"/>
</dbReference>
<dbReference type="InterPro" id="IPR042114">
    <property type="entry name" value="GatB_C_1"/>
</dbReference>
<dbReference type="eggNOG" id="KOG2438">
    <property type="taxonomic scope" value="Eukaryota"/>
</dbReference>
<dbReference type="GO" id="GO:0006412">
    <property type="term" value="P:translation"/>
    <property type="evidence" value="ECO:0007669"/>
    <property type="project" value="UniProtKB-KW"/>
</dbReference>
<evidence type="ECO:0000256" key="2">
    <source>
        <dbReference type="ARBA" id="ARBA00022598"/>
    </source>
</evidence>
<comment type="catalytic activity">
    <reaction evidence="8">
        <text>L-glutamyl-tRNA(Gln) + L-glutamine + ATP + H2O = L-glutaminyl-tRNA(Gln) + L-glutamate + ADP + phosphate + H(+)</text>
        <dbReference type="Rhea" id="RHEA:17521"/>
        <dbReference type="Rhea" id="RHEA-COMP:9681"/>
        <dbReference type="Rhea" id="RHEA-COMP:9684"/>
        <dbReference type="ChEBI" id="CHEBI:15377"/>
        <dbReference type="ChEBI" id="CHEBI:15378"/>
        <dbReference type="ChEBI" id="CHEBI:29985"/>
        <dbReference type="ChEBI" id="CHEBI:30616"/>
        <dbReference type="ChEBI" id="CHEBI:43474"/>
        <dbReference type="ChEBI" id="CHEBI:58359"/>
        <dbReference type="ChEBI" id="CHEBI:78520"/>
        <dbReference type="ChEBI" id="CHEBI:78521"/>
        <dbReference type="ChEBI" id="CHEBI:456216"/>
    </reaction>
</comment>